<dbReference type="Gene3D" id="1.10.40.30">
    <property type="entry name" value="Fumarase/aspartase (C-terminal domain)"/>
    <property type="match status" value="1"/>
</dbReference>
<proteinExistence type="predicted"/>
<evidence type="ECO:0000313" key="2">
    <source>
        <dbReference type="Proteomes" id="UP000639051"/>
    </source>
</evidence>
<protein>
    <recommendedName>
        <fullName evidence="3">Adenylosuccinate lyase</fullName>
    </recommendedName>
</protein>
<gene>
    <name evidence="1" type="ORF">JJE72_06145</name>
</gene>
<reference evidence="1 2" key="1">
    <citation type="submission" date="2021-01" db="EMBL/GenBank/DDBJ databases">
        <title>Genome public.</title>
        <authorList>
            <person name="Liu C."/>
            <person name="Sun Q."/>
        </authorList>
    </citation>
    <scope>NUCLEOTIDE SEQUENCE [LARGE SCALE GENOMIC DNA]</scope>
    <source>
        <strain evidence="1 2">JC656</strain>
    </source>
</reference>
<name>A0ABS1K2F1_9MICC</name>
<evidence type="ECO:0008006" key="3">
    <source>
        <dbReference type="Google" id="ProtNLM"/>
    </source>
</evidence>
<evidence type="ECO:0000313" key="1">
    <source>
        <dbReference type="EMBL" id="MBL0705087.1"/>
    </source>
</evidence>
<comment type="caution">
    <text evidence="1">The sequence shown here is derived from an EMBL/GenBank/DDBJ whole genome shotgun (WGS) entry which is preliminary data.</text>
</comment>
<organism evidence="1 2">
    <name type="scientific">Sinomonas cellulolyticus</name>
    <dbReference type="NCBI Taxonomy" id="2801916"/>
    <lineage>
        <taxon>Bacteria</taxon>
        <taxon>Bacillati</taxon>
        <taxon>Actinomycetota</taxon>
        <taxon>Actinomycetes</taxon>
        <taxon>Micrococcales</taxon>
        <taxon>Micrococcaceae</taxon>
        <taxon>Sinomonas</taxon>
    </lineage>
</organism>
<accession>A0ABS1K2F1</accession>
<keyword evidence="2" id="KW-1185">Reference proteome</keyword>
<dbReference type="RefSeq" id="WP_189695300.1">
    <property type="nucleotide sequence ID" value="NZ_BNCM01000022.1"/>
</dbReference>
<dbReference type="EMBL" id="JAERRC010000018">
    <property type="protein sequence ID" value="MBL0705087.1"/>
    <property type="molecule type" value="Genomic_DNA"/>
</dbReference>
<dbReference type="Proteomes" id="UP000639051">
    <property type="component" value="Unassembled WGS sequence"/>
</dbReference>
<sequence>MRGGILIVRQVQRRRLKDACHVGLEEELLRYDDPDKRLHADHIHELCEPSGYLGSALAMIDQVLATHARLADQKNGT</sequence>